<name>A0AAD5SS06_9FUNG</name>
<evidence type="ECO:0000313" key="1">
    <source>
        <dbReference type="EMBL" id="KAJ3095002.1"/>
    </source>
</evidence>
<dbReference type="EMBL" id="JADGJH010002763">
    <property type="protein sequence ID" value="KAJ3095002.1"/>
    <property type="molecule type" value="Genomic_DNA"/>
</dbReference>
<gene>
    <name evidence="1" type="ORF">HK100_005949</name>
</gene>
<accession>A0AAD5SS06</accession>
<evidence type="ECO:0000313" key="2">
    <source>
        <dbReference type="Proteomes" id="UP001211907"/>
    </source>
</evidence>
<dbReference type="Proteomes" id="UP001211907">
    <property type="component" value="Unassembled WGS sequence"/>
</dbReference>
<reference evidence="1" key="1">
    <citation type="submission" date="2020-05" db="EMBL/GenBank/DDBJ databases">
        <title>Phylogenomic resolution of chytrid fungi.</title>
        <authorList>
            <person name="Stajich J.E."/>
            <person name="Amses K."/>
            <person name="Simmons R."/>
            <person name="Seto K."/>
            <person name="Myers J."/>
            <person name="Bonds A."/>
            <person name="Quandt C.A."/>
            <person name="Barry K."/>
            <person name="Liu P."/>
            <person name="Grigoriev I."/>
            <person name="Longcore J.E."/>
            <person name="James T.Y."/>
        </authorList>
    </citation>
    <scope>NUCLEOTIDE SEQUENCE</scope>
    <source>
        <strain evidence="1">JEL0513</strain>
    </source>
</reference>
<sequence>MTPDWIDRLERGEMPTKETTEFSYAAAIKIPVPAALLSPSGDNLLPPPIIDPETGNPVSLQINMMPFLMSNPDPSIPVTNTDNINYEGTDLHKKFQVIADSLPENCKRYAPLIAHCLRRCKSEWWKIGYLTIHESWVEAGATQRRPGLHIESPGAIIDDEKYLTANAYLRWYCWGSGKFGNWIEGDLDQFGIVNVEGGIFLASNIDDSFRAYDCIVDDVEAVGHLGDINHMRNAITIQNFDEIRVKANELLWITDRTPHESLPQKKAGFRQFFRLVTSELSMWYNEHNTPNELGILPGCDVLKVKGNKFNSTHSFE</sequence>
<comment type="caution">
    <text evidence="1">The sequence shown here is derived from an EMBL/GenBank/DDBJ whole genome shotgun (WGS) entry which is preliminary data.</text>
</comment>
<organism evidence="1 2">
    <name type="scientific">Physocladia obscura</name>
    <dbReference type="NCBI Taxonomy" id="109957"/>
    <lineage>
        <taxon>Eukaryota</taxon>
        <taxon>Fungi</taxon>
        <taxon>Fungi incertae sedis</taxon>
        <taxon>Chytridiomycota</taxon>
        <taxon>Chytridiomycota incertae sedis</taxon>
        <taxon>Chytridiomycetes</taxon>
        <taxon>Chytridiales</taxon>
        <taxon>Chytriomycetaceae</taxon>
        <taxon>Physocladia</taxon>
    </lineage>
</organism>
<proteinExistence type="predicted"/>
<keyword evidence="2" id="KW-1185">Reference proteome</keyword>
<dbReference type="AlphaFoldDB" id="A0AAD5SS06"/>
<protein>
    <submittedName>
        <fullName evidence="1">Uncharacterized protein</fullName>
    </submittedName>
</protein>